<evidence type="ECO:0000256" key="7">
    <source>
        <dbReference type="ARBA" id="ARBA00023010"/>
    </source>
</evidence>
<dbReference type="GO" id="GO:0005778">
    <property type="term" value="C:peroxisomal membrane"/>
    <property type="evidence" value="ECO:0007669"/>
    <property type="project" value="UniProtKB-SubCell"/>
</dbReference>
<evidence type="ECO:0000256" key="1">
    <source>
        <dbReference type="ARBA" id="ARBA00004549"/>
    </source>
</evidence>
<dbReference type="Proteomes" id="UP000516314">
    <property type="component" value="Chromosome 3"/>
</dbReference>
<keyword evidence="5 14" id="KW-0653">Protein transport</keyword>
<protein>
    <recommendedName>
        <fullName evidence="10 14">Peroxisomal membrane protein PEX14</fullName>
    </recommendedName>
    <alternativeName>
        <fullName evidence="11 14">Peroxin-14</fullName>
    </alternativeName>
</protein>
<keyword evidence="7" id="KW-0811">Translocation</keyword>
<comment type="subcellular location">
    <subcellularLocation>
        <location evidence="1">Peroxisome membrane</location>
        <topology evidence="1">Single-pass membrane protein</topology>
    </subcellularLocation>
</comment>
<dbReference type="InterPro" id="IPR025655">
    <property type="entry name" value="PEX14"/>
</dbReference>
<evidence type="ECO:0000256" key="10">
    <source>
        <dbReference type="ARBA" id="ARBA00029502"/>
    </source>
</evidence>
<gene>
    <name evidence="16" type="ORF">AT9943_LOCUS12550</name>
</gene>
<accession>A0A7G2EQU1</accession>
<keyword evidence="8 14" id="KW-0472">Membrane</keyword>
<keyword evidence="4" id="KW-0812">Transmembrane</keyword>
<feature type="domain" description="Peroxisome membrane anchor protein Pex14p N-terminal" evidence="15">
    <location>
        <begin position="48"/>
        <end position="92"/>
    </location>
</feature>
<proteinExistence type="inferred from homology"/>
<dbReference type="AlphaFoldDB" id="A0A7G2EQU1"/>
<sequence>MFNLHQYQSLNLEKIDPYEATKPANEVQQATIAQDPPTFVFKNSETIREDQIQNAIKFLSNPRVRGSPVIHRRSFLERKGLTKEEIDEAFRRVPLTVFCYNLLTSYNVIAFVVFLSPIPVRVLAQRVNLSWYSSASQSQIWF</sequence>
<evidence type="ECO:0000256" key="11">
    <source>
        <dbReference type="ARBA" id="ARBA00029691"/>
    </source>
</evidence>
<evidence type="ECO:0000256" key="5">
    <source>
        <dbReference type="ARBA" id="ARBA00022927"/>
    </source>
</evidence>
<evidence type="ECO:0000256" key="4">
    <source>
        <dbReference type="ARBA" id="ARBA00022692"/>
    </source>
</evidence>
<dbReference type="Gene3D" id="1.10.10.10">
    <property type="entry name" value="Winged helix-like DNA-binding domain superfamily/Winged helix DNA-binding domain"/>
    <property type="match status" value="1"/>
</dbReference>
<dbReference type="PANTHER" id="PTHR23058:SF0">
    <property type="entry name" value="PEROXISOMAL MEMBRANE PROTEIN PEX14"/>
    <property type="match status" value="1"/>
</dbReference>
<comment type="similarity">
    <text evidence="2 14">Belongs to the peroxin-14 family.</text>
</comment>
<dbReference type="InterPro" id="IPR036388">
    <property type="entry name" value="WH-like_DNA-bd_sf"/>
</dbReference>
<evidence type="ECO:0000313" key="16">
    <source>
        <dbReference type="EMBL" id="CAD5324667.1"/>
    </source>
</evidence>
<keyword evidence="3 14" id="KW-0813">Transport</keyword>
<comment type="function">
    <text evidence="12 14">Component of the PEX13-PEX14 docking complex, a translocon channel that specifically mediates the import of peroxisomal cargo proteins bound to PEX5 receptor. The PEX13-PEX14 docking complex forms a large import pore which can be opened to a diameter of about 9 nm. Mechanistically, PEX5 receptor along with cargo proteins associates with the PEX14 subunit of the PEX13-PEX14 docking complex in the cytosol, leading to the insertion of the receptor into the organelle membrane with the concomitant translocation of the cargo into the peroxisome matrix.</text>
</comment>
<keyword evidence="9 14" id="KW-0576">Peroxisome</keyword>
<keyword evidence="6" id="KW-1133">Transmembrane helix</keyword>
<name>A0A7G2EQU1_ARATH</name>
<dbReference type="Pfam" id="PF04695">
    <property type="entry name" value="Pex14_N"/>
    <property type="match status" value="1"/>
</dbReference>
<evidence type="ECO:0000256" key="13">
    <source>
        <dbReference type="ARBA" id="ARBA00064754"/>
    </source>
</evidence>
<evidence type="ECO:0000256" key="12">
    <source>
        <dbReference type="ARBA" id="ARBA00053920"/>
    </source>
</evidence>
<dbReference type="InterPro" id="IPR006785">
    <property type="entry name" value="Pex14_N"/>
</dbReference>
<dbReference type="GO" id="GO:0016560">
    <property type="term" value="P:protein import into peroxisome matrix, docking"/>
    <property type="evidence" value="ECO:0007669"/>
    <property type="project" value="UniProtKB-UniRule"/>
</dbReference>
<reference evidence="16 17" key="1">
    <citation type="submission" date="2020-09" db="EMBL/GenBank/DDBJ databases">
        <authorList>
            <person name="Ashkenazy H."/>
        </authorList>
    </citation>
    <scope>NUCLEOTIDE SEQUENCE [LARGE SCALE GENOMIC DNA]</scope>
    <source>
        <strain evidence="17">cv. Cdm-0</strain>
    </source>
</reference>
<evidence type="ECO:0000256" key="9">
    <source>
        <dbReference type="ARBA" id="ARBA00023140"/>
    </source>
</evidence>
<comment type="subunit">
    <text evidence="13">Interacts with PEX13; forming the PEX13-PEX14 docking complex. Interacts with PEX5 (via WxxxF/Y motifs).</text>
</comment>
<evidence type="ECO:0000256" key="14">
    <source>
        <dbReference type="RuleBase" id="RU367032"/>
    </source>
</evidence>
<evidence type="ECO:0000256" key="6">
    <source>
        <dbReference type="ARBA" id="ARBA00022989"/>
    </source>
</evidence>
<organism evidence="16 17">
    <name type="scientific">Arabidopsis thaliana</name>
    <name type="common">Mouse-ear cress</name>
    <dbReference type="NCBI Taxonomy" id="3702"/>
    <lineage>
        <taxon>Eukaryota</taxon>
        <taxon>Viridiplantae</taxon>
        <taxon>Streptophyta</taxon>
        <taxon>Embryophyta</taxon>
        <taxon>Tracheophyta</taxon>
        <taxon>Spermatophyta</taxon>
        <taxon>Magnoliopsida</taxon>
        <taxon>eudicotyledons</taxon>
        <taxon>Gunneridae</taxon>
        <taxon>Pentapetalae</taxon>
        <taxon>rosids</taxon>
        <taxon>malvids</taxon>
        <taxon>Brassicales</taxon>
        <taxon>Brassicaceae</taxon>
        <taxon>Camelineae</taxon>
        <taxon>Arabidopsis</taxon>
    </lineage>
</organism>
<dbReference type="PANTHER" id="PTHR23058">
    <property type="entry name" value="PEROXISOMAL MEMBRANE PROTEIN PEX14"/>
    <property type="match status" value="1"/>
</dbReference>
<evidence type="ECO:0000256" key="2">
    <source>
        <dbReference type="ARBA" id="ARBA00005443"/>
    </source>
</evidence>
<evidence type="ECO:0000256" key="3">
    <source>
        <dbReference type="ARBA" id="ARBA00022448"/>
    </source>
</evidence>
<evidence type="ECO:0000313" key="17">
    <source>
        <dbReference type="Proteomes" id="UP000516314"/>
    </source>
</evidence>
<dbReference type="EMBL" id="LR881468">
    <property type="protein sequence ID" value="CAD5324667.1"/>
    <property type="molecule type" value="Genomic_DNA"/>
</dbReference>
<dbReference type="FunFam" id="1.10.10.10:FF:000217">
    <property type="entry name" value="Peroxisomal membrane protein PEX14"/>
    <property type="match status" value="1"/>
</dbReference>
<evidence type="ECO:0000256" key="8">
    <source>
        <dbReference type="ARBA" id="ARBA00023136"/>
    </source>
</evidence>
<evidence type="ECO:0000259" key="15">
    <source>
        <dbReference type="Pfam" id="PF04695"/>
    </source>
</evidence>